<evidence type="ECO:0000256" key="1">
    <source>
        <dbReference type="ARBA" id="ARBA00004141"/>
    </source>
</evidence>
<sequence length="470" mass="50095">MINNKFFTGFLKISNYYTIIAIILLIASIFLLKVLKDKKVSFAKRMIISLVIGLILGIGLDILGTTNTLYKEFARVEITTWYSLVGSGFLKLVQLLAVPVVFLSIIEVMTNIKSGSIKSLTWKSFLTLLGTTAIAAIVAIIVVNIFNLNASGFAAELTEGKIESMKNIASQSFPQFFLQLIPNNIFQVMSTNSSIVSVVIVAALFASALRFLSAKKPEKIKPFKDFLVSAKVAVTSVLTNIIKFMPYGVIALVANAIISNGINSIMGMIGFITALYTSVIIMLLVYVLILLTVGVNPIKFYKKAFTTLLFAFSSRSSVGTLPYTLSTLENEMGVSNQTANFIGTLGTTIGMNGCAGVFPAMLGVLVASATGVTIDISFLVLLVIVVTIGSIGIAGVPGTATVAATVTLNGIGLGGVIDSIGAVFGIDPIVDMGRTMLNVCGSMVCAVVVDRWEGKMDMNKFNSKLASKNE</sequence>
<feature type="transmembrane region" description="Helical" evidence="9">
    <location>
        <begin position="378"/>
        <end position="396"/>
    </location>
</feature>
<keyword evidence="7 9" id="KW-0472">Membrane</keyword>
<dbReference type="EMBL" id="SCFR01000024">
    <property type="protein sequence ID" value="TFF65133.1"/>
    <property type="molecule type" value="Genomic_DNA"/>
</dbReference>
<dbReference type="Proteomes" id="UP000297454">
    <property type="component" value="Unassembled WGS sequence"/>
</dbReference>
<dbReference type="GO" id="GO:0005886">
    <property type="term" value="C:plasma membrane"/>
    <property type="evidence" value="ECO:0007669"/>
    <property type="project" value="TreeGrafter"/>
</dbReference>
<evidence type="ECO:0000256" key="6">
    <source>
        <dbReference type="ARBA" id="ARBA00022989"/>
    </source>
</evidence>
<feature type="transmembrane region" description="Helical" evidence="9">
    <location>
        <begin position="81"/>
        <end position="105"/>
    </location>
</feature>
<dbReference type="GO" id="GO:0015293">
    <property type="term" value="F:symporter activity"/>
    <property type="evidence" value="ECO:0007669"/>
    <property type="project" value="InterPro"/>
</dbReference>
<dbReference type="Pfam" id="PF00375">
    <property type="entry name" value="SDF"/>
    <property type="match status" value="1"/>
</dbReference>
<evidence type="ECO:0000256" key="4">
    <source>
        <dbReference type="ARBA" id="ARBA00022448"/>
    </source>
</evidence>
<feature type="transmembrane region" description="Helical" evidence="9">
    <location>
        <begin position="16"/>
        <end position="35"/>
    </location>
</feature>
<feature type="transmembrane region" description="Helical" evidence="9">
    <location>
        <begin position="47"/>
        <end position="69"/>
    </location>
</feature>
<dbReference type="RefSeq" id="WP_134743819.1">
    <property type="nucleotide sequence ID" value="NZ_JBFNFK010000002.1"/>
</dbReference>
<evidence type="ECO:0000256" key="3">
    <source>
        <dbReference type="ARBA" id="ARBA00022031"/>
    </source>
</evidence>
<feature type="transmembrane region" description="Helical" evidence="9">
    <location>
        <begin position="402"/>
        <end position="426"/>
    </location>
</feature>
<gene>
    <name evidence="10" type="ORF">EQF91_06525</name>
</gene>
<dbReference type="InterPro" id="IPR036458">
    <property type="entry name" value="Na:dicarbo_symporter_sf"/>
</dbReference>
<protein>
    <recommendedName>
        <fullName evidence="3">L-cystine uptake protein TcyP</fullName>
    </recommendedName>
    <alternativeName>
        <fullName evidence="8">Transporter of cystine TcyP</fullName>
    </alternativeName>
</protein>
<proteinExistence type="inferred from homology"/>
<dbReference type="Gene3D" id="1.10.3860.10">
    <property type="entry name" value="Sodium:dicarboxylate symporter"/>
    <property type="match status" value="1"/>
</dbReference>
<organism evidence="10 11">
    <name type="scientific">Helcococcus ovis</name>
    <dbReference type="NCBI Taxonomy" id="72026"/>
    <lineage>
        <taxon>Bacteria</taxon>
        <taxon>Bacillati</taxon>
        <taxon>Bacillota</taxon>
        <taxon>Tissierellia</taxon>
        <taxon>Tissierellales</taxon>
        <taxon>Peptoniphilaceae</taxon>
        <taxon>Helcococcus</taxon>
    </lineage>
</organism>
<dbReference type="SUPFAM" id="SSF118215">
    <property type="entry name" value="Proton glutamate symport protein"/>
    <property type="match status" value="1"/>
</dbReference>
<dbReference type="GO" id="GO:0015184">
    <property type="term" value="F:L-cystine transmembrane transporter activity"/>
    <property type="evidence" value="ECO:0007669"/>
    <property type="project" value="TreeGrafter"/>
</dbReference>
<dbReference type="InterPro" id="IPR001991">
    <property type="entry name" value="Na-dicarboxylate_symporter"/>
</dbReference>
<evidence type="ECO:0000256" key="5">
    <source>
        <dbReference type="ARBA" id="ARBA00022692"/>
    </source>
</evidence>
<evidence type="ECO:0000313" key="11">
    <source>
        <dbReference type="Proteomes" id="UP000297454"/>
    </source>
</evidence>
<feature type="transmembrane region" description="Helical" evidence="9">
    <location>
        <begin position="232"/>
        <end position="258"/>
    </location>
</feature>
<name>A0A4R9C1C2_9FIRM</name>
<evidence type="ECO:0000313" key="10">
    <source>
        <dbReference type="EMBL" id="TFF65133.1"/>
    </source>
</evidence>
<comment type="caution">
    <text evidence="10">The sequence shown here is derived from an EMBL/GenBank/DDBJ whole genome shotgun (WGS) entry which is preliminary data.</text>
</comment>
<dbReference type="AlphaFoldDB" id="A0A4R9C1C2"/>
<feature type="transmembrane region" description="Helical" evidence="9">
    <location>
        <begin position="305"/>
        <end position="325"/>
    </location>
</feature>
<evidence type="ECO:0000256" key="7">
    <source>
        <dbReference type="ARBA" id="ARBA00023136"/>
    </source>
</evidence>
<feature type="transmembrane region" description="Helical" evidence="9">
    <location>
        <begin position="194"/>
        <end position="212"/>
    </location>
</feature>
<evidence type="ECO:0000256" key="9">
    <source>
        <dbReference type="SAM" id="Phobius"/>
    </source>
</evidence>
<keyword evidence="4" id="KW-0813">Transport</keyword>
<evidence type="ECO:0000256" key="8">
    <source>
        <dbReference type="ARBA" id="ARBA00031293"/>
    </source>
</evidence>
<comment type="subcellular location">
    <subcellularLocation>
        <location evidence="1">Membrane</location>
        <topology evidence="1">Multi-pass membrane protein</topology>
    </subcellularLocation>
</comment>
<dbReference type="PANTHER" id="PTHR42865">
    <property type="entry name" value="PROTON/GLUTAMATE-ASPARTATE SYMPORTER"/>
    <property type="match status" value="1"/>
</dbReference>
<feature type="transmembrane region" description="Helical" evidence="9">
    <location>
        <begin position="345"/>
        <end position="366"/>
    </location>
</feature>
<reference evidence="10 11" key="1">
    <citation type="submission" date="2019-01" db="EMBL/GenBank/DDBJ databases">
        <title>Draft Genome Sequences of Helcococcus ovis Strains Isolated from the Uterus and Vagina of Dairy Cows with Metritis.</title>
        <authorList>
            <person name="Cunha F."/>
            <person name="Jeon S.J."/>
            <person name="Kutzer P."/>
            <person name="Galvao K.N."/>
        </authorList>
    </citation>
    <scope>NUCLEOTIDE SEQUENCE [LARGE SCALE GENOMIC DNA]</scope>
    <source>
        <strain evidence="10 11">KG-37</strain>
    </source>
</reference>
<keyword evidence="6 9" id="KW-1133">Transmembrane helix</keyword>
<feature type="transmembrane region" description="Helical" evidence="9">
    <location>
        <begin position="125"/>
        <end position="146"/>
    </location>
</feature>
<accession>A0A4R9C1C2</accession>
<keyword evidence="11" id="KW-1185">Reference proteome</keyword>
<feature type="transmembrane region" description="Helical" evidence="9">
    <location>
        <begin position="264"/>
        <end position="293"/>
    </location>
</feature>
<dbReference type="PANTHER" id="PTHR42865:SF5">
    <property type="entry name" value="L-CYSTINE TRANSPORTER TCYP"/>
    <property type="match status" value="1"/>
</dbReference>
<comment type="similarity">
    <text evidence="2">Belongs to the dicarboxylate/amino acid:cation symporter (DAACS) (TC 2.A.23) family.</text>
</comment>
<keyword evidence="5 9" id="KW-0812">Transmembrane</keyword>
<dbReference type="PRINTS" id="PR00173">
    <property type="entry name" value="EDTRNSPORT"/>
</dbReference>
<evidence type="ECO:0000256" key="2">
    <source>
        <dbReference type="ARBA" id="ARBA00006148"/>
    </source>
</evidence>